<protein>
    <submittedName>
        <fullName evidence="2">Uncharacterized protein</fullName>
    </submittedName>
</protein>
<evidence type="ECO:0000256" key="1">
    <source>
        <dbReference type="SAM" id="MobiDB-lite"/>
    </source>
</evidence>
<dbReference type="SUPFAM" id="SSF52047">
    <property type="entry name" value="RNI-like"/>
    <property type="match status" value="1"/>
</dbReference>
<dbReference type="Proteomes" id="UP001295684">
    <property type="component" value="Unassembled WGS sequence"/>
</dbReference>
<comment type="caution">
    <text evidence="2">The sequence shown here is derived from an EMBL/GenBank/DDBJ whole genome shotgun (WGS) entry which is preliminary data.</text>
</comment>
<name>A0AAD1XEA7_EUPCR</name>
<sequence length="698" mass="81619">MSNRTFKCNHYEDCNNISFYILPEVCKTLCLPHRFDEPYRHYSKFEPLYRFTFKKLADVVDVLQQHHFPSYAYESSHYKDIDKQEAVYEIKIFCYRYSFIISEIISKCYSHRLDLKTRIGSNNSDHGAHSIFMRFSNDKELIILSKILNAQYLNNIEDSFEFQDRALKIQIFREIETKDFHISDHDPDKQKKFDRVIKYLKNNTIYNENTDKLKELNLRYVKDDYWKSFSFRLNQQDNPLLRNRRNSLNIYQSQNCKPLIKVKECSQESETKILQTDLKQNCNTIVPACEKISELKEDSFSKVECERLTKSPNISKEVTKNNKIEESKNSLDNEAQLGLGDICPDSSSSQSICTSSTNSMVFKVLDLPLSLDTDKRLKESETSHKSGDDYSEVSRLGNIDPSNSENASQQIGEKYGPEEIREMVSEIKQRVIEHRKYCWPHRFISLSHFILSKMLIDLEQGGPISSLIPEYDCSDPVECKQLFSLCCDPFSYNMNSLLIDFGFDRTLEVVSQLKARIASFERLYMYRVLKDNADIKKLLSHYFSEECDSLWFNFSSTKLINFSYYHEAFLQAISRVNEEVSIYKCSLTQDEMINAMVKGKSLHTFKFSSCELDLDSVPKFGNSLKGSKIKCFLLNWIDFSQDIKKLQNFVEGMAQSEGFLDNLQEIDLRHCKISEEQVNEILGKYIDTQNLKIICKDD</sequence>
<feature type="compositionally biased region" description="Polar residues" evidence="1">
    <location>
        <begin position="400"/>
        <end position="411"/>
    </location>
</feature>
<dbReference type="EMBL" id="CAMPGE010008698">
    <property type="protein sequence ID" value="CAI2367586.1"/>
    <property type="molecule type" value="Genomic_DNA"/>
</dbReference>
<feature type="compositionally biased region" description="Basic and acidic residues" evidence="1">
    <location>
        <begin position="376"/>
        <end position="388"/>
    </location>
</feature>
<dbReference type="InterPro" id="IPR032675">
    <property type="entry name" value="LRR_dom_sf"/>
</dbReference>
<keyword evidence="3" id="KW-1185">Reference proteome</keyword>
<feature type="region of interest" description="Disordered" evidence="1">
    <location>
        <begin position="376"/>
        <end position="412"/>
    </location>
</feature>
<dbReference type="AlphaFoldDB" id="A0AAD1XEA7"/>
<dbReference type="Gene3D" id="3.80.10.10">
    <property type="entry name" value="Ribonuclease Inhibitor"/>
    <property type="match status" value="1"/>
</dbReference>
<organism evidence="2 3">
    <name type="scientific">Euplotes crassus</name>
    <dbReference type="NCBI Taxonomy" id="5936"/>
    <lineage>
        <taxon>Eukaryota</taxon>
        <taxon>Sar</taxon>
        <taxon>Alveolata</taxon>
        <taxon>Ciliophora</taxon>
        <taxon>Intramacronucleata</taxon>
        <taxon>Spirotrichea</taxon>
        <taxon>Hypotrichia</taxon>
        <taxon>Euplotida</taxon>
        <taxon>Euplotidae</taxon>
        <taxon>Moneuplotes</taxon>
    </lineage>
</organism>
<reference evidence="2" key="1">
    <citation type="submission" date="2023-07" db="EMBL/GenBank/DDBJ databases">
        <authorList>
            <consortium name="AG Swart"/>
            <person name="Singh M."/>
            <person name="Singh A."/>
            <person name="Seah K."/>
            <person name="Emmerich C."/>
        </authorList>
    </citation>
    <scope>NUCLEOTIDE SEQUENCE</scope>
    <source>
        <strain evidence="2">DP1</strain>
    </source>
</reference>
<proteinExistence type="predicted"/>
<evidence type="ECO:0000313" key="2">
    <source>
        <dbReference type="EMBL" id="CAI2367586.1"/>
    </source>
</evidence>
<evidence type="ECO:0000313" key="3">
    <source>
        <dbReference type="Proteomes" id="UP001295684"/>
    </source>
</evidence>
<accession>A0AAD1XEA7</accession>
<gene>
    <name evidence="2" type="ORF">ECRASSUSDP1_LOCUS8873</name>
</gene>